<feature type="transmembrane region" description="Helical" evidence="1">
    <location>
        <begin position="271"/>
        <end position="297"/>
    </location>
</feature>
<dbReference type="Proteomes" id="UP000315128">
    <property type="component" value="Chromosome"/>
</dbReference>
<dbReference type="GO" id="GO:0015031">
    <property type="term" value="P:protein transport"/>
    <property type="evidence" value="ECO:0007669"/>
    <property type="project" value="InterPro"/>
</dbReference>
<feature type="transmembrane region" description="Helical" evidence="1">
    <location>
        <begin position="341"/>
        <end position="364"/>
    </location>
</feature>
<keyword evidence="1" id="KW-0812">Transmembrane</keyword>
<name>A0A514ZB83_9LACT</name>
<keyword evidence="1" id="KW-0472">Membrane</keyword>
<feature type="transmembrane region" description="Helical" evidence="1">
    <location>
        <begin position="95"/>
        <end position="113"/>
    </location>
</feature>
<dbReference type="InterPro" id="IPR002208">
    <property type="entry name" value="SecY/SEC61-alpha"/>
</dbReference>
<dbReference type="PRINTS" id="PR00303">
    <property type="entry name" value="SECYTRNLCASE"/>
</dbReference>
<dbReference type="OrthoDB" id="2055747at2"/>
<keyword evidence="3" id="KW-1185">Reference proteome</keyword>
<feature type="transmembrane region" description="Helical" evidence="1">
    <location>
        <begin position="164"/>
        <end position="181"/>
    </location>
</feature>
<feature type="transmembrane region" description="Helical" evidence="1">
    <location>
        <begin position="234"/>
        <end position="256"/>
    </location>
</feature>
<accession>A0A514ZB83</accession>
<dbReference type="AlphaFoldDB" id="A0A514ZB83"/>
<dbReference type="Pfam" id="PF00344">
    <property type="entry name" value="SecY"/>
    <property type="match status" value="1"/>
</dbReference>
<gene>
    <name evidence="2" type="ORF">FLP15_12490</name>
</gene>
<dbReference type="Gene3D" id="1.10.3370.10">
    <property type="entry name" value="SecY subunit domain"/>
    <property type="match status" value="1"/>
</dbReference>
<feature type="transmembrane region" description="Helical" evidence="1">
    <location>
        <begin position="133"/>
        <end position="152"/>
    </location>
</feature>
<evidence type="ECO:0000313" key="2">
    <source>
        <dbReference type="EMBL" id="QDK71840.1"/>
    </source>
</evidence>
<proteinExistence type="predicted"/>
<evidence type="ECO:0000256" key="1">
    <source>
        <dbReference type="SAM" id="Phobius"/>
    </source>
</evidence>
<sequence length="403" mass="44750">MKEYYGAIKRCLWTFLFIIVVQLGGKLQLPLTMSTNIESAGIMRIFANMTAGNATKLTLFSLGLGPYMIALILWSTLTMLDIDAIKNLSAKQAGFIQRILTFMFCILQSFTIIAHFKESIVYSDVAILSKNEIHLALMTILVTGGMIVSYIADMNMKKGIGKQMVIILPGLLANIPAMLFSGQTAGGLFTTPLGLGILALVTIAFLYISVFLYRGEYRIKIQQTGMDVTFENSYIPIKVLAAGALPFMFGVTLFSIPQLLTMIPSLKGSTFLYIITQMFSYTSLLGIITYGVILTILGYGFSHVNIRVHDIAKSLRDSGDYILGVMPGEETEKYLRRRLNIMIVMGNIYMLIVSLAPLIIGLKISDVSNLAFYFGSIFMVIIIVDSLHEDIRFMLAKGHYKLF</sequence>
<dbReference type="PIRSF" id="PIRSF004557">
    <property type="entry name" value="SecY"/>
    <property type="match status" value="1"/>
</dbReference>
<dbReference type="GO" id="GO:0016020">
    <property type="term" value="C:membrane"/>
    <property type="evidence" value="ECO:0007669"/>
    <property type="project" value="InterPro"/>
</dbReference>
<dbReference type="EMBL" id="CP041356">
    <property type="protein sequence ID" value="QDK71840.1"/>
    <property type="molecule type" value="Genomic_DNA"/>
</dbReference>
<feature type="transmembrane region" description="Helical" evidence="1">
    <location>
        <begin position="57"/>
        <end position="74"/>
    </location>
</feature>
<feature type="transmembrane region" description="Helical" evidence="1">
    <location>
        <begin position="12"/>
        <end position="29"/>
    </location>
</feature>
<organism evidence="2 3">
    <name type="scientific">Lactococcus protaetiae</name>
    <dbReference type="NCBI Taxonomy" id="2592653"/>
    <lineage>
        <taxon>Bacteria</taxon>
        <taxon>Bacillati</taxon>
        <taxon>Bacillota</taxon>
        <taxon>Bacilli</taxon>
        <taxon>Lactobacillales</taxon>
        <taxon>Streptococcaceae</taxon>
        <taxon>Lactococcus</taxon>
    </lineage>
</organism>
<keyword evidence="1" id="KW-1133">Transmembrane helix</keyword>
<dbReference type="SUPFAM" id="SSF103491">
    <property type="entry name" value="Preprotein translocase SecY subunit"/>
    <property type="match status" value="1"/>
</dbReference>
<protein>
    <submittedName>
        <fullName evidence="2">Accessory Sec system protein translocase subunit SecY2</fullName>
    </submittedName>
</protein>
<dbReference type="KEGG" id="lack:FLP15_12490"/>
<feature type="transmembrane region" description="Helical" evidence="1">
    <location>
        <begin position="193"/>
        <end position="213"/>
    </location>
</feature>
<reference evidence="2 3" key="1">
    <citation type="submission" date="2019-07" db="EMBL/GenBank/DDBJ databases">
        <title>Genome sequencing of KACC 19320.</title>
        <authorList>
            <person name="Heo J."/>
            <person name="Kim S.-J."/>
            <person name="Kim J.-S."/>
            <person name="Hong S.-B."/>
            <person name="Kwon S.-W."/>
        </authorList>
    </citation>
    <scope>NUCLEOTIDE SEQUENCE [LARGE SCALE GENOMIC DNA]</scope>
    <source>
        <strain evidence="2 3">KACC 19320</strain>
    </source>
</reference>
<dbReference type="InterPro" id="IPR023201">
    <property type="entry name" value="SecY_dom_sf"/>
</dbReference>
<evidence type="ECO:0000313" key="3">
    <source>
        <dbReference type="Proteomes" id="UP000315128"/>
    </source>
</evidence>
<feature type="transmembrane region" description="Helical" evidence="1">
    <location>
        <begin position="370"/>
        <end position="387"/>
    </location>
</feature>